<evidence type="ECO:0000256" key="1">
    <source>
        <dbReference type="ARBA" id="ARBA00004211"/>
    </source>
</evidence>
<dbReference type="PANTHER" id="PTHR21230:SF1">
    <property type="entry name" value="GOLGI SNAP RECEPTOR COMPLEX MEMBER 2"/>
    <property type="match status" value="1"/>
</dbReference>
<evidence type="ECO:0000256" key="4">
    <source>
        <dbReference type="ARBA" id="ARBA00022927"/>
    </source>
</evidence>
<evidence type="ECO:0000256" key="9">
    <source>
        <dbReference type="SAM" id="Phobius"/>
    </source>
</evidence>
<accession>A0A813SY23</accession>
<feature type="compositionally biased region" description="Polar residues" evidence="8">
    <location>
        <begin position="63"/>
        <end position="75"/>
    </location>
</feature>
<dbReference type="Pfam" id="PF12352">
    <property type="entry name" value="V-SNARE_C"/>
    <property type="match status" value="1"/>
</dbReference>
<evidence type="ECO:0008006" key="12">
    <source>
        <dbReference type="Google" id="ProtNLM"/>
    </source>
</evidence>
<dbReference type="Proteomes" id="UP000663889">
    <property type="component" value="Unassembled WGS sequence"/>
</dbReference>
<dbReference type="GO" id="GO:0005484">
    <property type="term" value="F:SNAP receptor activity"/>
    <property type="evidence" value="ECO:0007669"/>
    <property type="project" value="TreeGrafter"/>
</dbReference>
<keyword evidence="7" id="KW-0175">Coiled coil</keyword>
<dbReference type="GO" id="GO:0006906">
    <property type="term" value="P:vesicle fusion"/>
    <property type="evidence" value="ECO:0007669"/>
    <property type="project" value="TreeGrafter"/>
</dbReference>
<evidence type="ECO:0000256" key="6">
    <source>
        <dbReference type="ARBA" id="ARBA00023136"/>
    </source>
</evidence>
<dbReference type="PANTHER" id="PTHR21230">
    <property type="entry name" value="VESICLE TRANSPORT V-SNARE PROTEIN VTI1-RELATED"/>
    <property type="match status" value="1"/>
</dbReference>
<dbReference type="EMBL" id="CAJNOU010000012">
    <property type="protein sequence ID" value="CAF0803530.1"/>
    <property type="molecule type" value="Genomic_DNA"/>
</dbReference>
<comment type="caution">
    <text evidence="10">The sequence shown here is derived from an EMBL/GenBank/DDBJ whole genome shotgun (WGS) entry which is preliminary data.</text>
</comment>
<dbReference type="GO" id="GO:0005789">
    <property type="term" value="C:endoplasmic reticulum membrane"/>
    <property type="evidence" value="ECO:0007669"/>
    <property type="project" value="TreeGrafter"/>
</dbReference>
<keyword evidence="2" id="KW-0813">Transport</keyword>
<organism evidence="10 11">
    <name type="scientific">Rotaria sordida</name>
    <dbReference type="NCBI Taxonomy" id="392033"/>
    <lineage>
        <taxon>Eukaryota</taxon>
        <taxon>Metazoa</taxon>
        <taxon>Spiralia</taxon>
        <taxon>Gnathifera</taxon>
        <taxon>Rotifera</taxon>
        <taxon>Eurotatoria</taxon>
        <taxon>Bdelloidea</taxon>
        <taxon>Philodinida</taxon>
        <taxon>Philodinidae</taxon>
        <taxon>Rotaria</taxon>
    </lineage>
</organism>
<keyword evidence="3 9" id="KW-0812">Transmembrane</keyword>
<comment type="subcellular location">
    <subcellularLocation>
        <location evidence="1">Membrane</location>
        <topology evidence="1">Single-pass type IV membrane protein</topology>
    </subcellularLocation>
</comment>
<dbReference type="GO" id="GO:0031902">
    <property type="term" value="C:late endosome membrane"/>
    <property type="evidence" value="ECO:0007669"/>
    <property type="project" value="TreeGrafter"/>
</dbReference>
<keyword evidence="5 9" id="KW-1133">Transmembrane helix</keyword>
<evidence type="ECO:0000256" key="2">
    <source>
        <dbReference type="ARBA" id="ARBA00022448"/>
    </source>
</evidence>
<feature type="region of interest" description="Disordered" evidence="8">
    <location>
        <begin position="258"/>
        <end position="292"/>
    </location>
</feature>
<feature type="transmembrane region" description="Helical" evidence="9">
    <location>
        <begin position="503"/>
        <end position="524"/>
    </location>
</feature>
<feature type="coiled-coil region" evidence="7">
    <location>
        <begin position="389"/>
        <end position="416"/>
    </location>
</feature>
<dbReference type="AlphaFoldDB" id="A0A813SY23"/>
<evidence type="ECO:0000256" key="5">
    <source>
        <dbReference type="ARBA" id="ARBA00022989"/>
    </source>
</evidence>
<evidence type="ECO:0000256" key="7">
    <source>
        <dbReference type="SAM" id="Coils"/>
    </source>
</evidence>
<protein>
    <recommendedName>
        <fullName evidence="12">Golgi SNAP receptor complex member 2</fullName>
    </recommendedName>
</protein>
<dbReference type="GO" id="GO:0031201">
    <property type="term" value="C:SNARE complex"/>
    <property type="evidence" value="ECO:0007669"/>
    <property type="project" value="TreeGrafter"/>
</dbReference>
<name>A0A813SY23_9BILA</name>
<evidence type="ECO:0000256" key="8">
    <source>
        <dbReference type="SAM" id="MobiDB-lite"/>
    </source>
</evidence>
<feature type="region of interest" description="Disordered" evidence="8">
    <location>
        <begin position="57"/>
        <end position="106"/>
    </location>
</feature>
<keyword evidence="6 9" id="KW-0472">Membrane</keyword>
<dbReference type="GO" id="GO:0012507">
    <property type="term" value="C:ER to Golgi transport vesicle membrane"/>
    <property type="evidence" value="ECO:0007669"/>
    <property type="project" value="TreeGrafter"/>
</dbReference>
<keyword evidence="4" id="KW-0653">Protein transport</keyword>
<dbReference type="GO" id="GO:0015031">
    <property type="term" value="P:protein transport"/>
    <property type="evidence" value="ECO:0007669"/>
    <property type="project" value="UniProtKB-KW"/>
</dbReference>
<sequence length="525" mass="59383">MKVSRPVFKGMTNILRAVIQGLEVTFENNGVGGMASTFQLLEIAHTHFWIKDSTMRNDLSPMSERNSPLASTRESLASIDPTIPANSTSLSSNVQSEEEQNDVLNPTTSLTTQLGSFWRESKSVLTRSFISATQATTAFAPSFESLLNPKYSFSSHMPFYTTLTVSPSVSSNFNSKENLPLNQSHSMLNNDDIDQTIDAIDVNGDEYQNIEILPHTKSTTNVDTNEILPDNQIRPKSLDLINEPKLKTQINISHIDSIATDEESGPDSISSSRRPSRINHHSIRASNPCNDDKLKTRDASIVSTAKSSFSTGYSQTSIVIHEIKHDLLSYENAQDRETDLACTNHINNQFQRLMELCDRLDILVNKEPAQRRPQSRLRLNEIKYDIKHYQTAFNNISLKKQQRDEAERQRELLLHRKFTPTNVNTNGATHINLDHSLEYSQRLDSTHEHVDGLLEQAHQTLKSLHFQGSTLKNIRKKMISMGNMLGLSSTVIHSIERRSASDWWLLFGGMLVTLIVMFVLYRWLV</sequence>
<reference evidence="10" key="1">
    <citation type="submission" date="2021-02" db="EMBL/GenBank/DDBJ databases">
        <authorList>
            <person name="Nowell W R."/>
        </authorList>
    </citation>
    <scope>NUCLEOTIDE SEQUENCE</scope>
</reference>
<dbReference type="GO" id="GO:0000149">
    <property type="term" value="F:SNARE binding"/>
    <property type="evidence" value="ECO:0007669"/>
    <property type="project" value="TreeGrafter"/>
</dbReference>
<evidence type="ECO:0000313" key="11">
    <source>
        <dbReference type="Proteomes" id="UP000663889"/>
    </source>
</evidence>
<feature type="compositionally biased region" description="Basic residues" evidence="8">
    <location>
        <begin position="274"/>
        <end position="283"/>
    </location>
</feature>
<dbReference type="GO" id="GO:0005794">
    <property type="term" value="C:Golgi apparatus"/>
    <property type="evidence" value="ECO:0007669"/>
    <property type="project" value="TreeGrafter"/>
</dbReference>
<evidence type="ECO:0000256" key="3">
    <source>
        <dbReference type="ARBA" id="ARBA00022692"/>
    </source>
</evidence>
<proteinExistence type="predicted"/>
<evidence type="ECO:0000313" key="10">
    <source>
        <dbReference type="EMBL" id="CAF0803530.1"/>
    </source>
</evidence>
<gene>
    <name evidence="10" type="ORF">SEV965_LOCUS752</name>
</gene>
<feature type="compositionally biased region" description="Polar residues" evidence="8">
    <location>
        <begin position="84"/>
        <end position="95"/>
    </location>
</feature>